<dbReference type="AlphaFoldDB" id="A0A6A6G5C6"/>
<keyword evidence="3" id="KW-1185">Reference proteome</keyword>
<accession>A0A6A6G5C6</accession>
<protein>
    <submittedName>
        <fullName evidence="2">Uncharacterized protein</fullName>
    </submittedName>
</protein>
<dbReference type="Proteomes" id="UP000799538">
    <property type="component" value="Unassembled WGS sequence"/>
</dbReference>
<evidence type="ECO:0000313" key="3">
    <source>
        <dbReference type="Proteomes" id="UP000799538"/>
    </source>
</evidence>
<evidence type="ECO:0000313" key="2">
    <source>
        <dbReference type="EMBL" id="KAF2220748.1"/>
    </source>
</evidence>
<feature type="signal peptide" evidence="1">
    <location>
        <begin position="1"/>
        <end position="18"/>
    </location>
</feature>
<sequence length="151" mass="16954">MQIFQLAAFLSLGLHAWSQPTGLQTVTVKRSDLQKRAVQRCGQLTCQQVALYEPDSAVDIELIPAQAHTNQRRYVHIAYGDNLPGGDPRITLRNDYDFGLSLTINNVGQGQSNDYRITWVNGASRSLALNNFHAWEDGDDVQYILKFVVPH</sequence>
<name>A0A6A6G5C6_9PEZI</name>
<evidence type="ECO:0000256" key="1">
    <source>
        <dbReference type="SAM" id="SignalP"/>
    </source>
</evidence>
<reference evidence="3" key="1">
    <citation type="journal article" date="2020" name="Stud. Mycol.">
        <title>101 Dothideomycetes genomes: A test case for predicting lifestyles and emergence of pathogens.</title>
        <authorList>
            <person name="Haridas S."/>
            <person name="Albert R."/>
            <person name="Binder M."/>
            <person name="Bloem J."/>
            <person name="LaButti K."/>
            <person name="Salamov A."/>
            <person name="Andreopoulos B."/>
            <person name="Baker S."/>
            <person name="Barry K."/>
            <person name="Bills G."/>
            <person name="Bluhm B."/>
            <person name="Cannon C."/>
            <person name="Castanera R."/>
            <person name="Culley D."/>
            <person name="Daum C."/>
            <person name="Ezra D."/>
            <person name="Gonzalez J."/>
            <person name="Henrissat B."/>
            <person name="Kuo A."/>
            <person name="Liang C."/>
            <person name="Lipzen A."/>
            <person name="Lutzoni F."/>
            <person name="Magnuson J."/>
            <person name="Mondo S."/>
            <person name="Nolan M."/>
            <person name="Ohm R."/>
            <person name="Pangilinan J."/>
            <person name="Park H.-J."/>
            <person name="Ramirez L."/>
            <person name="Alfaro M."/>
            <person name="Sun H."/>
            <person name="Tritt A."/>
            <person name="Yoshinaga Y."/>
            <person name="Zwiers L.-H."/>
            <person name="Turgeon B."/>
            <person name="Goodwin S."/>
            <person name="Spatafora J."/>
            <person name="Crous P."/>
            <person name="Grigoriev I."/>
        </authorList>
    </citation>
    <scope>NUCLEOTIDE SEQUENCE [LARGE SCALE GENOMIC DNA]</scope>
    <source>
        <strain evidence="3">CECT 20119</strain>
    </source>
</reference>
<dbReference type="EMBL" id="ML992512">
    <property type="protein sequence ID" value="KAF2220748.1"/>
    <property type="molecule type" value="Genomic_DNA"/>
</dbReference>
<keyword evidence="1" id="KW-0732">Signal</keyword>
<proteinExistence type="predicted"/>
<feature type="chain" id="PRO_5025478412" evidence="1">
    <location>
        <begin position="19"/>
        <end position="151"/>
    </location>
</feature>
<gene>
    <name evidence="2" type="ORF">BDZ85DRAFT_30578</name>
</gene>
<dbReference type="OrthoDB" id="10287567at2759"/>
<organism evidence="2 3">
    <name type="scientific">Elsinoe ampelina</name>
    <dbReference type="NCBI Taxonomy" id="302913"/>
    <lineage>
        <taxon>Eukaryota</taxon>
        <taxon>Fungi</taxon>
        <taxon>Dikarya</taxon>
        <taxon>Ascomycota</taxon>
        <taxon>Pezizomycotina</taxon>
        <taxon>Dothideomycetes</taxon>
        <taxon>Dothideomycetidae</taxon>
        <taxon>Myriangiales</taxon>
        <taxon>Elsinoaceae</taxon>
        <taxon>Elsinoe</taxon>
    </lineage>
</organism>